<gene>
    <name evidence="2" type="ORF">FOMPIDRAFT_1056329</name>
</gene>
<accession>S8DHM1</accession>
<sequence>MEVMYPQLVGFKLYPVPLGKTSKKKLEVQRAMGSKGKGKEVVVKEEDQEYQGEEDMSMYASASIPAAPCSPASVPPSAPAAAGSSSTSALSAAPIPSSTSVAPSPAVPAASASTTPTLYLSHAAYNVMKEKKGNTFEGKYPHMLRDHSGRVPLTIPGSGPWMLGEKELLSAI</sequence>
<dbReference type="HOGENOM" id="CLU_1555290_0_0_1"/>
<organism evidence="2 3">
    <name type="scientific">Fomitopsis schrenkii</name>
    <name type="common">Brown rot fungus</name>
    <dbReference type="NCBI Taxonomy" id="2126942"/>
    <lineage>
        <taxon>Eukaryota</taxon>
        <taxon>Fungi</taxon>
        <taxon>Dikarya</taxon>
        <taxon>Basidiomycota</taxon>
        <taxon>Agaricomycotina</taxon>
        <taxon>Agaricomycetes</taxon>
        <taxon>Polyporales</taxon>
        <taxon>Fomitopsis</taxon>
    </lineage>
</organism>
<proteinExistence type="predicted"/>
<protein>
    <submittedName>
        <fullName evidence="2">Uncharacterized protein</fullName>
    </submittedName>
</protein>
<reference evidence="2 3" key="1">
    <citation type="journal article" date="2012" name="Science">
        <title>The Paleozoic origin of enzymatic lignin decomposition reconstructed from 31 fungal genomes.</title>
        <authorList>
            <person name="Floudas D."/>
            <person name="Binder M."/>
            <person name="Riley R."/>
            <person name="Barry K."/>
            <person name="Blanchette R.A."/>
            <person name="Henrissat B."/>
            <person name="Martinez A.T."/>
            <person name="Otillar R."/>
            <person name="Spatafora J.W."/>
            <person name="Yadav J.S."/>
            <person name="Aerts A."/>
            <person name="Benoit I."/>
            <person name="Boyd A."/>
            <person name="Carlson A."/>
            <person name="Copeland A."/>
            <person name="Coutinho P.M."/>
            <person name="de Vries R.P."/>
            <person name="Ferreira P."/>
            <person name="Findley K."/>
            <person name="Foster B."/>
            <person name="Gaskell J."/>
            <person name="Glotzer D."/>
            <person name="Gorecki P."/>
            <person name="Heitman J."/>
            <person name="Hesse C."/>
            <person name="Hori C."/>
            <person name="Igarashi K."/>
            <person name="Jurgens J.A."/>
            <person name="Kallen N."/>
            <person name="Kersten P."/>
            <person name="Kohler A."/>
            <person name="Kuees U."/>
            <person name="Kumar T.K.A."/>
            <person name="Kuo A."/>
            <person name="LaButti K."/>
            <person name="Larrondo L.F."/>
            <person name="Lindquist E."/>
            <person name="Ling A."/>
            <person name="Lombard V."/>
            <person name="Lucas S."/>
            <person name="Lundell T."/>
            <person name="Martin R."/>
            <person name="McLaughlin D.J."/>
            <person name="Morgenstern I."/>
            <person name="Morin E."/>
            <person name="Murat C."/>
            <person name="Nagy L.G."/>
            <person name="Nolan M."/>
            <person name="Ohm R.A."/>
            <person name="Patyshakuliyeva A."/>
            <person name="Rokas A."/>
            <person name="Ruiz-Duenas F.J."/>
            <person name="Sabat G."/>
            <person name="Salamov A."/>
            <person name="Samejima M."/>
            <person name="Schmutz J."/>
            <person name="Slot J.C."/>
            <person name="St John F."/>
            <person name="Stenlid J."/>
            <person name="Sun H."/>
            <person name="Sun S."/>
            <person name="Syed K."/>
            <person name="Tsang A."/>
            <person name="Wiebenga A."/>
            <person name="Young D."/>
            <person name="Pisabarro A."/>
            <person name="Eastwood D.C."/>
            <person name="Martin F."/>
            <person name="Cullen D."/>
            <person name="Grigoriev I.V."/>
            <person name="Hibbett D.S."/>
        </authorList>
    </citation>
    <scope>NUCLEOTIDE SEQUENCE</scope>
    <source>
        <strain evidence="3">FP-58527</strain>
    </source>
</reference>
<feature type="region of interest" description="Disordered" evidence="1">
    <location>
        <begin position="66"/>
        <end position="113"/>
    </location>
</feature>
<evidence type="ECO:0000313" key="2">
    <source>
        <dbReference type="EMBL" id="EPS93056.1"/>
    </source>
</evidence>
<dbReference type="Proteomes" id="UP000015241">
    <property type="component" value="Unassembled WGS sequence"/>
</dbReference>
<feature type="region of interest" description="Disordered" evidence="1">
    <location>
        <begin position="31"/>
        <end position="54"/>
    </location>
</feature>
<feature type="compositionally biased region" description="Low complexity" evidence="1">
    <location>
        <begin position="79"/>
        <end position="113"/>
    </location>
</feature>
<keyword evidence="3" id="KW-1185">Reference proteome</keyword>
<evidence type="ECO:0000313" key="3">
    <source>
        <dbReference type="Proteomes" id="UP000015241"/>
    </source>
</evidence>
<evidence type="ECO:0000256" key="1">
    <source>
        <dbReference type="SAM" id="MobiDB-lite"/>
    </source>
</evidence>
<dbReference type="InParanoid" id="S8DHM1"/>
<name>S8DHM1_FOMSC</name>
<dbReference type="EMBL" id="KE504303">
    <property type="protein sequence ID" value="EPS93056.1"/>
    <property type="molecule type" value="Genomic_DNA"/>
</dbReference>
<dbReference type="AlphaFoldDB" id="S8DHM1"/>